<keyword evidence="4" id="KW-1185">Reference proteome</keyword>
<proteinExistence type="predicted"/>
<dbReference type="SUPFAM" id="SSF51556">
    <property type="entry name" value="Metallo-dependent hydrolases"/>
    <property type="match status" value="1"/>
</dbReference>
<dbReference type="InterPro" id="IPR006680">
    <property type="entry name" value="Amidohydro-rel"/>
</dbReference>
<sequence>MTIIDVHAHYFPPTFIDAFARHGAGRRAWPEHPPELDARIKDLDAAQLQHQVLGLGHNQPYFDEVEASTMVARLANDLYAEATIRWSGRLAAFGAVPLPHIDEAIAEAVRCLDDLGFAGIGIGTTALRRPLSDPAFDPLWAELDRRRTAVFVHPVGTPDTFTTGMDAYMLGPKFGGPQEAGLAAAHLVISGVTRRFPGIRWIIAPMGGTLPYLWRRFEEMSESLGQHDWLAGDPGGELRKLYYDTTLTDDPGAYRFMIDTFGADRLVLGTDAPRVTATDWMNRVRAVPGIEAADMEGVLGGNASSVLRL</sequence>
<evidence type="ECO:0000313" key="4">
    <source>
        <dbReference type="Proteomes" id="UP001597114"/>
    </source>
</evidence>
<protein>
    <submittedName>
        <fullName evidence="3">Amidohydrolase family protein</fullName>
    </submittedName>
</protein>
<dbReference type="Pfam" id="PF04909">
    <property type="entry name" value="Amidohydro_2"/>
    <property type="match status" value="1"/>
</dbReference>
<evidence type="ECO:0000259" key="2">
    <source>
        <dbReference type="Pfam" id="PF04909"/>
    </source>
</evidence>
<evidence type="ECO:0000256" key="1">
    <source>
        <dbReference type="ARBA" id="ARBA00023239"/>
    </source>
</evidence>
<dbReference type="InterPro" id="IPR032465">
    <property type="entry name" value="ACMSD"/>
</dbReference>
<dbReference type="RefSeq" id="WP_344730715.1">
    <property type="nucleotide sequence ID" value="NZ_BAAAUS010000070.1"/>
</dbReference>
<evidence type="ECO:0000313" key="3">
    <source>
        <dbReference type="EMBL" id="MFD1524567.1"/>
    </source>
</evidence>
<organism evidence="3 4">
    <name type="scientific">Pseudonocardia yunnanensis</name>
    <dbReference type="NCBI Taxonomy" id="58107"/>
    <lineage>
        <taxon>Bacteria</taxon>
        <taxon>Bacillati</taxon>
        <taxon>Actinomycetota</taxon>
        <taxon>Actinomycetes</taxon>
        <taxon>Pseudonocardiales</taxon>
        <taxon>Pseudonocardiaceae</taxon>
        <taxon>Pseudonocardia</taxon>
    </lineage>
</organism>
<dbReference type="Gene3D" id="3.20.20.140">
    <property type="entry name" value="Metal-dependent hydrolases"/>
    <property type="match status" value="1"/>
</dbReference>
<gene>
    <name evidence="3" type="ORF">ACFSJD_44290</name>
</gene>
<dbReference type="PANTHER" id="PTHR21240:SF28">
    <property type="entry name" value="ISO-OROTATE DECARBOXYLASE (EUROFUNG)"/>
    <property type="match status" value="1"/>
</dbReference>
<keyword evidence="1" id="KW-0456">Lyase</keyword>
<feature type="domain" description="Amidohydrolase-related" evidence="2">
    <location>
        <begin position="4"/>
        <end position="309"/>
    </location>
</feature>
<dbReference type="PANTHER" id="PTHR21240">
    <property type="entry name" value="2-AMINO-3-CARBOXYLMUCONATE-6-SEMIALDEHYDE DECARBOXYLASE"/>
    <property type="match status" value="1"/>
</dbReference>
<accession>A0ABW4FC46</accession>
<name>A0ABW4FC46_9PSEU</name>
<reference evidence="4" key="1">
    <citation type="journal article" date="2019" name="Int. J. Syst. Evol. Microbiol.">
        <title>The Global Catalogue of Microorganisms (GCM) 10K type strain sequencing project: providing services to taxonomists for standard genome sequencing and annotation.</title>
        <authorList>
            <consortium name="The Broad Institute Genomics Platform"/>
            <consortium name="The Broad Institute Genome Sequencing Center for Infectious Disease"/>
            <person name="Wu L."/>
            <person name="Ma J."/>
        </authorList>
    </citation>
    <scope>NUCLEOTIDE SEQUENCE [LARGE SCALE GENOMIC DNA]</scope>
    <source>
        <strain evidence="4">CCM 7043</strain>
    </source>
</reference>
<comment type="caution">
    <text evidence="3">The sequence shown here is derived from an EMBL/GenBank/DDBJ whole genome shotgun (WGS) entry which is preliminary data.</text>
</comment>
<dbReference type="EMBL" id="JBHUCO010000086">
    <property type="protein sequence ID" value="MFD1524567.1"/>
    <property type="molecule type" value="Genomic_DNA"/>
</dbReference>
<dbReference type="InterPro" id="IPR032466">
    <property type="entry name" value="Metal_Hydrolase"/>
</dbReference>
<dbReference type="Proteomes" id="UP001597114">
    <property type="component" value="Unassembled WGS sequence"/>
</dbReference>